<evidence type="ECO:0000256" key="1">
    <source>
        <dbReference type="ARBA" id="ARBA00004651"/>
    </source>
</evidence>
<dbReference type="SUPFAM" id="SSF103473">
    <property type="entry name" value="MFS general substrate transporter"/>
    <property type="match status" value="1"/>
</dbReference>
<dbReference type="InterPro" id="IPR005829">
    <property type="entry name" value="Sugar_transporter_CS"/>
</dbReference>
<comment type="subcellular location">
    <subcellularLocation>
        <location evidence="1">Cell membrane</location>
        <topology evidence="1">Multi-pass membrane protein</topology>
    </subcellularLocation>
</comment>
<dbReference type="OrthoDB" id="63984at2"/>
<dbReference type="Proteomes" id="UP000389128">
    <property type="component" value="Unassembled WGS sequence"/>
</dbReference>
<feature type="transmembrane region" description="Helical" evidence="8">
    <location>
        <begin position="390"/>
        <end position="410"/>
    </location>
</feature>
<dbReference type="RefSeq" id="WP_148578587.1">
    <property type="nucleotide sequence ID" value="NZ_SDKK01000006.1"/>
</dbReference>
<feature type="transmembrane region" description="Helical" evidence="8">
    <location>
        <begin position="103"/>
        <end position="122"/>
    </location>
</feature>
<evidence type="ECO:0000256" key="3">
    <source>
        <dbReference type="ARBA" id="ARBA00022448"/>
    </source>
</evidence>
<dbReference type="Gene3D" id="1.20.1250.20">
    <property type="entry name" value="MFS general substrate transporter like domains"/>
    <property type="match status" value="1"/>
</dbReference>
<evidence type="ECO:0000256" key="4">
    <source>
        <dbReference type="ARBA" id="ARBA00022475"/>
    </source>
</evidence>
<feature type="domain" description="Major facilitator superfamily (MFS) profile" evidence="9">
    <location>
        <begin position="34"/>
        <end position="416"/>
    </location>
</feature>
<organism evidence="10 11">
    <name type="scientific">Zoogloea oleivorans</name>
    <dbReference type="NCBI Taxonomy" id="1552750"/>
    <lineage>
        <taxon>Bacteria</taxon>
        <taxon>Pseudomonadati</taxon>
        <taxon>Pseudomonadota</taxon>
        <taxon>Betaproteobacteria</taxon>
        <taxon>Rhodocyclales</taxon>
        <taxon>Zoogloeaceae</taxon>
        <taxon>Zoogloea</taxon>
    </lineage>
</organism>
<name>A0A6C2D2S1_9RHOO</name>
<comment type="caution">
    <text evidence="10">The sequence shown here is derived from an EMBL/GenBank/DDBJ whole genome shotgun (WGS) entry which is preliminary data.</text>
</comment>
<evidence type="ECO:0000256" key="8">
    <source>
        <dbReference type="SAM" id="Phobius"/>
    </source>
</evidence>
<evidence type="ECO:0000256" key="7">
    <source>
        <dbReference type="ARBA" id="ARBA00023136"/>
    </source>
</evidence>
<evidence type="ECO:0000256" key="2">
    <source>
        <dbReference type="ARBA" id="ARBA00008335"/>
    </source>
</evidence>
<feature type="transmembrane region" description="Helical" evidence="8">
    <location>
        <begin position="243"/>
        <end position="262"/>
    </location>
</feature>
<sequence>MSENTVCCAPSPATPVSFRPAPVSPERLRAGTPEYRRASWALFLGGFATFSLLYNLQPLMPMLAGAFGLTPAVASGAVSAATIALAMALIPAAILADRLGRKPVMTAALVLATLFTLVGAFAEGFNALLVSRALLGLSLAGLPAVAMAYLSEEFEPRALGRAMGLYISGNALGGLSGRFFAAQIAEHADWRVALMCLAAFSALTVTAFWRMLPPSRHFRPSGGAFAGLPGHVREIFADGGLRSLFALGFLLMGCFTSLYNYLGFRLVEAPFSLSAAQIGMVFLLYLVGIVASNLAVRLVERLGRANTLRAMVGLMVAGLALTLAWQLWLVVLGVGLFTFGFFAGHSVAASWVGRRPVPARALAAALYLCSYYLGASLIGSLSGLAWQFDAWLGVAGCLGAGLALCGLITWRLGRVM</sequence>
<feature type="transmembrane region" description="Helical" evidence="8">
    <location>
        <begin position="128"/>
        <end position="150"/>
    </location>
</feature>
<evidence type="ECO:0000256" key="5">
    <source>
        <dbReference type="ARBA" id="ARBA00022692"/>
    </source>
</evidence>
<evidence type="ECO:0000256" key="6">
    <source>
        <dbReference type="ARBA" id="ARBA00022989"/>
    </source>
</evidence>
<proteinExistence type="inferred from homology"/>
<feature type="transmembrane region" description="Helical" evidence="8">
    <location>
        <begin position="190"/>
        <end position="209"/>
    </location>
</feature>
<dbReference type="InterPro" id="IPR020846">
    <property type="entry name" value="MFS_dom"/>
</dbReference>
<dbReference type="InterPro" id="IPR011701">
    <property type="entry name" value="MFS"/>
</dbReference>
<dbReference type="CDD" id="cd17324">
    <property type="entry name" value="MFS_NepI_like"/>
    <property type="match status" value="1"/>
</dbReference>
<feature type="transmembrane region" description="Helical" evidence="8">
    <location>
        <begin position="38"/>
        <end position="56"/>
    </location>
</feature>
<feature type="transmembrane region" description="Helical" evidence="8">
    <location>
        <begin position="162"/>
        <end position="184"/>
    </location>
</feature>
<feature type="transmembrane region" description="Helical" evidence="8">
    <location>
        <begin position="274"/>
        <end position="296"/>
    </location>
</feature>
<comment type="similarity">
    <text evidence="2">Belongs to the major facilitator superfamily.</text>
</comment>
<dbReference type="GO" id="GO:0022857">
    <property type="term" value="F:transmembrane transporter activity"/>
    <property type="evidence" value="ECO:0007669"/>
    <property type="project" value="InterPro"/>
</dbReference>
<evidence type="ECO:0000313" key="11">
    <source>
        <dbReference type="Proteomes" id="UP000389128"/>
    </source>
</evidence>
<evidence type="ECO:0000259" key="9">
    <source>
        <dbReference type="PROSITE" id="PS50850"/>
    </source>
</evidence>
<gene>
    <name evidence="10" type="ORF">ETQ85_08415</name>
</gene>
<dbReference type="AlphaFoldDB" id="A0A6C2D2S1"/>
<feature type="transmembrane region" description="Helical" evidence="8">
    <location>
        <begin position="334"/>
        <end position="352"/>
    </location>
</feature>
<accession>A0A6C2D2S1</accession>
<dbReference type="GO" id="GO:0005886">
    <property type="term" value="C:plasma membrane"/>
    <property type="evidence" value="ECO:0007669"/>
    <property type="project" value="UniProtKB-SubCell"/>
</dbReference>
<dbReference type="Pfam" id="PF07690">
    <property type="entry name" value="MFS_1"/>
    <property type="match status" value="1"/>
</dbReference>
<protein>
    <submittedName>
        <fullName evidence="10">MFS transporter</fullName>
    </submittedName>
</protein>
<feature type="transmembrane region" description="Helical" evidence="8">
    <location>
        <begin position="308"/>
        <end position="328"/>
    </location>
</feature>
<evidence type="ECO:0000313" key="10">
    <source>
        <dbReference type="EMBL" id="TYC60029.1"/>
    </source>
</evidence>
<keyword evidence="5 8" id="KW-0812">Transmembrane</keyword>
<dbReference type="PANTHER" id="PTHR43271:SF1">
    <property type="entry name" value="INNER MEMBRANE TRANSPORT PROTEIN YNFM"/>
    <property type="match status" value="1"/>
</dbReference>
<dbReference type="InterPro" id="IPR036259">
    <property type="entry name" value="MFS_trans_sf"/>
</dbReference>
<dbReference type="PROSITE" id="PS00216">
    <property type="entry name" value="SUGAR_TRANSPORT_1"/>
    <property type="match status" value="1"/>
</dbReference>
<dbReference type="PROSITE" id="PS50850">
    <property type="entry name" value="MFS"/>
    <property type="match status" value="1"/>
</dbReference>
<feature type="transmembrane region" description="Helical" evidence="8">
    <location>
        <begin position="364"/>
        <end position="384"/>
    </location>
</feature>
<keyword evidence="4" id="KW-1003">Cell membrane</keyword>
<dbReference type="PANTHER" id="PTHR43271">
    <property type="entry name" value="BLL2771 PROTEIN"/>
    <property type="match status" value="1"/>
</dbReference>
<reference evidence="10 11" key="1">
    <citation type="submission" date="2019-01" db="EMBL/GenBank/DDBJ databases">
        <title>Zoogloea oleivorans genome sequencing and assembly.</title>
        <authorList>
            <person name="Tancsics A."/>
            <person name="Farkas M."/>
            <person name="Kriszt B."/>
            <person name="Maroti G."/>
            <person name="Horvath B."/>
        </authorList>
    </citation>
    <scope>NUCLEOTIDE SEQUENCE [LARGE SCALE GENOMIC DNA]</scope>
    <source>
        <strain evidence="10 11">Buc</strain>
    </source>
</reference>
<feature type="transmembrane region" description="Helical" evidence="8">
    <location>
        <begin position="76"/>
        <end position="96"/>
    </location>
</feature>
<keyword evidence="11" id="KW-1185">Reference proteome</keyword>
<dbReference type="EMBL" id="SDKK01000006">
    <property type="protein sequence ID" value="TYC60029.1"/>
    <property type="molecule type" value="Genomic_DNA"/>
</dbReference>
<keyword evidence="7 8" id="KW-0472">Membrane</keyword>
<keyword evidence="3" id="KW-0813">Transport</keyword>
<keyword evidence="6 8" id="KW-1133">Transmembrane helix</keyword>